<dbReference type="PANTHER" id="PTHR10803">
    <property type="entry name" value="ARSENICAL PUMP-DRIVING ATPASE ARSENITE-TRANSLOCATING ATPASE"/>
    <property type="match status" value="1"/>
</dbReference>
<dbReference type="InterPro" id="IPR025723">
    <property type="entry name" value="ArsA/GET3_ATPase-like"/>
</dbReference>
<dbReference type="GO" id="GO:0016887">
    <property type="term" value="F:ATP hydrolysis activity"/>
    <property type="evidence" value="ECO:0007669"/>
    <property type="project" value="InterPro"/>
</dbReference>
<dbReference type="Gene3D" id="3.40.50.300">
    <property type="entry name" value="P-loop containing nucleotide triphosphate hydrolases"/>
    <property type="match status" value="1"/>
</dbReference>
<dbReference type="OrthoDB" id="9780677at2"/>
<dbReference type="InterPro" id="IPR027417">
    <property type="entry name" value="P-loop_NTPase"/>
</dbReference>
<dbReference type="EMBL" id="QKYN01000042">
    <property type="protein sequence ID" value="RAG85395.1"/>
    <property type="molecule type" value="Genomic_DNA"/>
</dbReference>
<evidence type="ECO:0000313" key="4">
    <source>
        <dbReference type="EMBL" id="RAG85395.1"/>
    </source>
</evidence>
<dbReference type="Pfam" id="PF17886">
    <property type="entry name" value="ArsA_HSP20"/>
    <property type="match status" value="1"/>
</dbReference>
<organism evidence="4 5">
    <name type="scientific">Streptacidiphilus pinicola</name>
    <dbReference type="NCBI Taxonomy" id="2219663"/>
    <lineage>
        <taxon>Bacteria</taxon>
        <taxon>Bacillati</taxon>
        <taxon>Actinomycetota</taxon>
        <taxon>Actinomycetes</taxon>
        <taxon>Kitasatosporales</taxon>
        <taxon>Streptomycetaceae</taxon>
        <taxon>Streptacidiphilus</taxon>
    </lineage>
</organism>
<accession>A0A2X0K7Y7</accession>
<dbReference type="InterPro" id="IPR016300">
    <property type="entry name" value="ATPase_ArsA/GET3"/>
</dbReference>
<feature type="domain" description="ArsA/GET3 Anion-transporting ATPase-like" evidence="2">
    <location>
        <begin position="9"/>
        <end position="255"/>
    </location>
</feature>
<dbReference type="InterPro" id="IPR008978">
    <property type="entry name" value="HSP20-like_chaperone"/>
</dbReference>
<protein>
    <submittedName>
        <fullName evidence="4">ArsA family ATPase</fullName>
    </submittedName>
</protein>
<dbReference type="Gene3D" id="2.60.40.790">
    <property type="match status" value="1"/>
</dbReference>
<keyword evidence="5" id="KW-1185">Reference proteome</keyword>
<evidence type="ECO:0000256" key="1">
    <source>
        <dbReference type="ARBA" id="ARBA00011040"/>
    </source>
</evidence>
<dbReference type="AlphaFoldDB" id="A0A2X0K7Y7"/>
<reference evidence="4 5" key="1">
    <citation type="submission" date="2018-06" db="EMBL/GenBank/DDBJ databases">
        <title>Streptacidiphilus pinicola sp. nov., isolated from pine grove soil.</title>
        <authorList>
            <person name="Roh S.G."/>
            <person name="Park S."/>
            <person name="Kim M.-K."/>
            <person name="Yun B.-R."/>
            <person name="Park J."/>
            <person name="Kim M.J."/>
            <person name="Kim Y.S."/>
            <person name="Kim S.B."/>
        </authorList>
    </citation>
    <scope>NUCLEOTIDE SEQUENCE [LARGE SCALE GENOMIC DNA]</scope>
    <source>
        <strain evidence="4 5">MMS16-CNU450</strain>
    </source>
</reference>
<dbReference type="GO" id="GO:0005524">
    <property type="term" value="F:ATP binding"/>
    <property type="evidence" value="ECO:0007669"/>
    <property type="project" value="InterPro"/>
</dbReference>
<proteinExistence type="inferred from homology"/>
<evidence type="ECO:0000313" key="5">
    <source>
        <dbReference type="Proteomes" id="UP000248889"/>
    </source>
</evidence>
<evidence type="ECO:0000259" key="3">
    <source>
        <dbReference type="Pfam" id="PF17886"/>
    </source>
</evidence>
<dbReference type="RefSeq" id="WP_111500934.1">
    <property type="nucleotide sequence ID" value="NZ_QKYN01000042.1"/>
</dbReference>
<feature type="domain" description="ArsA HSP20-like" evidence="3">
    <location>
        <begin position="326"/>
        <end position="387"/>
    </location>
</feature>
<dbReference type="Proteomes" id="UP000248889">
    <property type="component" value="Unassembled WGS sequence"/>
</dbReference>
<dbReference type="Pfam" id="PF02374">
    <property type="entry name" value="ArsA_ATPase"/>
    <property type="match status" value="1"/>
</dbReference>
<comment type="caution">
    <text evidence="4">The sequence shown here is derived from an EMBL/GenBank/DDBJ whole genome shotgun (WGS) entry which is preliminary data.</text>
</comment>
<name>A0A2X0K7Y7_9ACTN</name>
<dbReference type="SUPFAM" id="SSF52540">
    <property type="entry name" value="P-loop containing nucleoside triphosphate hydrolases"/>
    <property type="match status" value="1"/>
</dbReference>
<sequence>MSAAPAVPRLVLVSGSGGAGRTTVAAATAALAAESGERVLLVAADDPGRSMDGLLDHPLGGQPAAVGPQPGLFALRLDEQTSFRAAGMRLMSRAKPLFDLLGVEPLEAEELTALPGARELALLDLLRSLPGGSAYDLVVVDAPPVAQLLTALALPAQLDAYLARLLPDERQAARALRPVLAGLAGVPMPSQWLFEARAWASAELAEVRAALDASGSTVRLVVAPPRGPRARAELRRTRAALALHRLPLESVLVNGAPVAKAEDWADAAWHGVPVHAVPDLGREPERGDLAGLAEPVALATWPEGPVRDARDRDVWTVEDRLGTPDGVLVWRIPLPGATRGDLDLVRRGDELLLGVAGHRRTVPLPSALRRCTVAGAALRDGELTVRFAPDPSLWPASSR</sequence>
<dbReference type="PANTHER" id="PTHR10803:SF3">
    <property type="entry name" value="ATPASE GET3"/>
    <property type="match status" value="1"/>
</dbReference>
<gene>
    <name evidence="4" type="ORF">DN069_12110</name>
</gene>
<comment type="similarity">
    <text evidence="1">Belongs to the arsA ATPase family.</text>
</comment>
<evidence type="ECO:0000259" key="2">
    <source>
        <dbReference type="Pfam" id="PF02374"/>
    </source>
</evidence>
<dbReference type="InterPro" id="IPR040612">
    <property type="entry name" value="ArsA_HSP20-like"/>
</dbReference>